<evidence type="ECO:0000313" key="2">
    <source>
        <dbReference type="EMBL" id="MCE7009277.1"/>
    </source>
</evidence>
<feature type="domain" description="Ricin B lectin" evidence="1">
    <location>
        <begin position="41"/>
        <end position="184"/>
    </location>
</feature>
<dbReference type="InterPro" id="IPR035992">
    <property type="entry name" value="Ricin_B-like_lectins"/>
</dbReference>
<organism evidence="2 3">
    <name type="scientific">Kibdelosporangium philippinense</name>
    <dbReference type="NCBI Taxonomy" id="211113"/>
    <lineage>
        <taxon>Bacteria</taxon>
        <taxon>Bacillati</taxon>
        <taxon>Actinomycetota</taxon>
        <taxon>Actinomycetes</taxon>
        <taxon>Pseudonocardiales</taxon>
        <taxon>Pseudonocardiaceae</taxon>
        <taxon>Kibdelosporangium</taxon>
    </lineage>
</organism>
<dbReference type="CDD" id="cd00161">
    <property type="entry name" value="beta-trefoil_Ricin-like"/>
    <property type="match status" value="1"/>
</dbReference>
<keyword evidence="3" id="KW-1185">Reference proteome</keyword>
<dbReference type="SMART" id="SM00458">
    <property type="entry name" value="RICIN"/>
    <property type="match status" value="1"/>
</dbReference>
<dbReference type="Pfam" id="PF00652">
    <property type="entry name" value="Ricin_B_lectin"/>
    <property type="match status" value="1"/>
</dbReference>
<proteinExistence type="predicted"/>
<protein>
    <submittedName>
        <fullName evidence="2">RICIN domain-containing protein</fullName>
    </submittedName>
</protein>
<sequence length="184" mass="19957">MGMPSWRVSFISAGALLLTLVALSTVKVSAHATVAAPLPKQAFVEIINVNSGKCLDIRTEDGAFNNGARIQQINCKGIPGQRWKFVPVGDGRHHQIVSELSGKCIDVNGGWIGNGVPIIQHDCHSGWNQQWAITALGTFPVQTYTFTARHSGQCLDVPRSSTGNEVPLWQHTCNGTAAQQFRLR</sequence>
<comment type="caution">
    <text evidence="2">The sequence shown here is derived from an EMBL/GenBank/DDBJ whole genome shotgun (WGS) entry which is preliminary data.</text>
</comment>
<name>A0ABS8ZP06_9PSEU</name>
<accession>A0ABS8ZP06</accession>
<evidence type="ECO:0000259" key="1">
    <source>
        <dbReference type="SMART" id="SM00458"/>
    </source>
</evidence>
<reference evidence="2 3" key="1">
    <citation type="submission" date="2021-12" db="EMBL/GenBank/DDBJ databases">
        <title>Genome sequence of Kibdelosporangium philippinense ATCC 49844.</title>
        <authorList>
            <person name="Fedorov E.A."/>
            <person name="Omeragic M."/>
            <person name="Shalygina K.F."/>
            <person name="Maclea K.S."/>
        </authorList>
    </citation>
    <scope>NUCLEOTIDE SEQUENCE [LARGE SCALE GENOMIC DNA]</scope>
    <source>
        <strain evidence="2 3">ATCC 49844</strain>
    </source>
</reference>
<evidence type="ECO:0000313" key="3">
    <source>
        <dbReference type="Proteomes" id="UP001521150"/>
    </source>
</evidence>
<dbReference type="RefSeq" id="WP_233730712.1">
    <property type="nucleotide sequence ID" value="NZ_JAJVCN010000003.1"/>
</dbReference>
<dbReference type="EMBL" id="JAJVCN010000003">
    <property type="protein sequence ID" value="MCE7009277.1"/>
    <property type="molecule type" value="Genomic_DNA"/>
</dbReference>
<dbReference type="InterPro" id="IPR000772">
    <property type="entry name" value="Ricin_B_lectin"/>
</dbReference>
<dbReference type="PROSITE" id="PS50231">
    <property type="entry name" value="RICIN_B_LECTIN"/>
    <property type="match status" value="1"/>
</dbReference>
<dbReference type="Gene3D" id="2.80.10.50">
    <property type="match status" value="3"/>
</dbReference>
<dbReference type="SUPFAM" id="SSF50370">
    <property type="entry name" value="Ricin B-like lectins"/>
    <property type="match status" value="1"/>
</dbReference>
<dbReference type="Proteomes" id="UP001521150">
    <property type="component" value="Unassembled WGS sequence"/>
</dbReference>
<gene>
    <name evidence="2" type="ORF">LWC34_41655</name>
</gene>